<sequence>MMDKSLISHKQLLWLLVFLLLPLASFAEGGVKAIGALTELFVYLIWFLAFISLLLSLIWGKKHSEARVIVYLLCGFSFLTWWIGSFFLGGALSASYNLANLVSLGILVMTRVRKESKAPSRHT</sequence>
<evidence type="ECO:0000313" key="2">
    <source>
        <dbReference type="EMBL" id="RIJ42537.1"/>
    </source>
</evidence>
<keyword evidence="3" id="KW-1185">Reference proteome</keyword>
<evidence type="ECO:0000313" key="3">
    <source>
        <dbReference type="Proteomes" id="UP000266005"/>
    </source>
</evidence>
<keyword evidence="1" id="KW-0472">Membrane</keyword>
<dbReference type="OrthoDB" id="9882403at2"/>
<protein>
    <submittedName>
        <fullName evidence="2">Uncharacterized protein</fullName>
    </submittedName>
</protein>
<reference evidence="3" key="1">
    <citation type="submission" date="2018-08" db="EMBL/GenBank/DDBJ databases">
        <title>Mucilaginibacter sp. MYSH2.</title>
        <authorList>
            <person name="Seo T."/>
        </authorList>
    </citation>
    <scope>NUCLEOTIDE SEQUENCE [LARGE SCALE GENOMIC DNA]</scope>
    <source>
        <strain evidence="3">KIRAN</strain>
    </source>
</reference>
<keyword evidence="1" id="KW-0812">Transmembrane</keyword>
<proteinExistence type="predicted"/>
<gene>
    <name evidence="2" type="ORF">D1627_01355</name>
</gene>
<name>A0A399SKR5_9BACT</name>
<dbReference type="RefSeq" id="WP_119430420.1">
    <property type="nucleotide sequence ID" value="NZ_QWGE01000001.1"/>
</dbReference>
<feature type="transmembrane region" description="Helical" evidence="1">
    <location>
        <begin position="68"/>
        <end position="88"/>
    </location>
</feature>
<comment type="caution">
    <text evidence="2">The sequence shown here is derived from an EMBL/GenBank/DDBJ whole genome shotgun (WGS) entry which is preliminary data.</text>
</comment>
<organism evidence="2 3">
    <name type="scientific">Pontibacter oryzae</name>
    <dbReference type="NCBI Taxonomy" id="2304593"/>
    <lineage>
        <taxon>Bacteria</taxon>
        <taxon>Pseudomonadati</taxon>
        <taxon>Bacteroidota</taxon>
        <taxon>Cytophagia</taxon>
        <taxon>Cytophagales</taxon>
        <taxon>Hymenobacteraceae</taxon>
        <taxon>Pontibacter</taxon>
    </lineage>
</organism>
<evidence type="ECO:0000256" key="1">
    <source>
        <dbReference type="SAM" id="Phobius"/>
    </source>
</evidence>
<dbReference type="Proteomes" id="UP000266005">
    <property type="component" value="Unassembled WGS sequence"/>
</dbReference>
<dbReference type="EMBL" id="QWGE01000001">
    <property type="protein sequence ID" value="RIJ42537.1"/>
    <property type="molecule type" value="Genomic_DNA"/>
</dbReference>
<dbReference type="AlphaFoldDB" id="A0A399SKR5"/>
<feature type="transmembrane region" description="Helical" evidence="1">
    <location>
        <begin position="43"/>
        <end position="61"/>
    </location>
</feature>
<keyword evidence="1" id="KW-1133">Transmembrane helix</keyword>
<accession>A0A399SKR5</accession>